<feature type="domain" description="FecR protein" evidence="2">
    <location>
        <begin position="188"/>
        <end position="278"/>
    </location>
</feature>
<reference evidence="4" key="2">
    <citation type="submission" date="2021-04" db="EMBL/GenBank/DDBJ databases">
        <authorList>
            <person name="Gilroy R."/>
        </authorList>
    </citation>
    <scope>NUCLEOTIDE SEQUENCE</scope>
    <source>
        <strain evidence="4">23274</strain>
    </source>
</reference>
<keyword evidence="1" id="KW-1133">Transmembrane helix</keyword>
<evidence type="ECO:0000259" key="3">
    <source>
        <dbReference type="Pfam" id="PF16344"/>
    </source>
</evidence>
<dbReference type="InterPro" id="IPR032508">
    <property type="entry name" value="FecR_C"/>
</dbReference>
<evidence type="ECO:0000256" key="1">
    <source>
        <dbReference type="SAM" id="Phobius"/>
    </source>
</evidence>
<dbReference type="EMBL" id="DXFT01000163">
    <property type="protein sequence ID" value="HIX04109.1"/>
    <property type="molecule type" value="Genomic_DNA"/>
</dbReference>
<dbReference type="Gene3D" id="2.60.120.1440">
    <property type="match status" value="1"/>
</dbReference>
<dbReference type="Proteomes" id="UP000824202">
    <property type="component" value="Unassembled WGS sequence"/>
</dbReference>
<name>A0A9D1V1Q3_9BACT</name>
<feature type="transmembrane region" description="Helical" evidence="1">
    <location>
        <begin position="88"/>
        <end position="107"/>
    </location>
</feature>
<keyword evidence="1" id="KW-0812">Transmembrane</keyword>
<dbReference type="PANTHER" id="PTHR30273:SF2">
    <property type="entry name" value="PROTEIN FECR"/>
    <property type="match status" value="1"/>
</dbReference>
<proteinExistence type="predicted"/>
<dbReference type="AlphaFoldDB" id="A0A9D1V1Q3"/>
<comment type="caution">
    <text evidence="4">The sequence shown here is derived from an EMBL/GenBank/DDBJ whole genome shotgun (WGS) entry which is preliminary data.</text>
</comment>
<dbReference type="Pfam" id="PF04773">
    <property type="entry name" value="FecR"/>
    <property type="match status" value="1"/>
</dbReference>
<protein>
    <submittedName>
        <fullName evidence="4">FecR domain-containing protein</fullName>
    </submittedName>
</protein>
<evidence type="ECO:0000313" key="4">
    <source>
        <dbReference type="EMBL" id="HIX04109.1"/>
    </source>
</evidence>
<evidence type="ECO:0000259" key="2">
    <source>
        <dbReference type="Pfam" id="PF04773"/>
    </source>
</evidence>
<sequence>MNDVFRIVKLLQQQEAGSLDDAGRKELEAWMEKEENRRLAQRLLSEAGVQEALKTYRKYDADRAYARFASRVSKGSPKQGRRVSLHRWVWLAAGMALLLCGSILFLGRERMPRFASEAKIGPVVGKAVLVLGNGEAVSLGHERAFYERDTNGVYVTGDSIGLVYQKSGEGAGSVLQKKELVYNKLIVPRGGEYALQLSDSTKIWVNSESELRYPETFGADVRVVDLKGEAYFSVTKDSVRPFIVRTGGMELRVLGTEFNVNAYEDGDGLVTTLVSGKVALRAGNASLMLEPGEQAVLSVDGFSKELVNVQRVVAWKDGVVAFEDERLEDLMDKLSRWYDVQVFYQNADLQDVRITGYIDRYKDIQILLDKLEMLDLAEFEVRGRTITVREKL</sequence>
<evidence type="ECO:0000313" key="5">
    <source>
        <dbReference type="Proteomes" id="UP000824202"/>
    </source>
</evidence>
<gene>
    <name evidence="4" type="ORF">H9863_08355</name>
</gene>
<keyword evidence="1" id="KW-0472">Membrane</keyword>
<dbReference type="Gene3D" id="3.55.50.30">
    <property type="match status" value="1"/>
</dbReference>
<dbReference type="InterPro" id="IPR012373">
    <property type="entry name" value="Ferrdict_sens_TM"/>
</dbReference>
<dbReference type="Pfam" id="PF16344">
    <property type="entry name" value="FecR_C"/>
    <property type="match status" value="1"/>
</dbReference>
<feature type="domain" description="Protein FecR C-terminal" evidence="3">
    <location>
        <begin position="321"/>
        <end position="388"/>
    </location>
</feature>
<dbReference type="PANTHER" id="PTHR30273">
    <property type="entry name" value="PERIPLASMIC SIGNAL SENSOR AND SIGMA FACTOR ACTIVATOR FECR-RELATED"/>
    <property type="match status" value="1"/>
</dbReference>
<dbReference type="GO" id="GO:0016989">
    <property type="term" value="F:sigma factor antagonist activity"/>
    <property type="evidence" value="ECO:0007669"/>
    <property type="project" value="TreeGrafter"/>
</dbReference>
<accession>A0A9D1V1Q3</accession>
<organism evidence="4 5">
    <name type="scientific">Candidatus Odoribacter faecigallinarum</name>
    <dbReference type="NCBI Taxonomy" id="2838706"/>
    <lineage>
        <taxon>Bacteria</taxon>
        <taxon>Pseudomonadati</taxon>
        <taxon>Bacteroidota</taxon>
        <taxon>Bacteroidia</taxon>
        <taxon>Bacteroidales</taxon>
        <taxon>Odoribacteraceae</taxon>
        <taxon>Odoribacter</taxon>
    </lineage>
</organism>
<dbReference type="InterPro" id="IPR006860">
    <property type="entry name" value="FecR"/>
</dbReference>
<reference evidence="4" key="1">
    <citation type="journal article" date="2021" name="PeerJ">
        <title>Extensive microbial diversity within the chicken gut microbiome revealed by metagenomics and culture.</title>
        <authorList>
            <person name="Gilroy R."/>
            <person name="Ravi A."/>
            <person name="Getino M."/>
            <person name="Pursley I."/>
            <person name="Horton D.L."/>
            <person name="Alikhan N.F."/>
            <person name="Baker D."/>
            <person name="Gharbi K."/>
            <person name="Hall N."/>
            <person name="Watson M."/>
            <person name="Adriaenssens E.M."/>
            <person name="Foster-Nyarko E."/>
            <person name="Jarju S."/>
            <person name="Secka A."/>
            <person name="Antonio M."/>
            <person name="Oren A."/>
            <person name="Chaudhuri R.R."/>
            <person name="La Ragione R."/>
            <person name="Hildebrand F."/>
            <person name="Pallen M.J."/>
        </authorList>
    </citation>
    <scope>NUCLEOTIDE SEQUENCE</scope>
    <source>
        <strain evidence="4">23274</strain>
    </source>
</reference>